<proteinExistence type="predicted"/>
<dbReference type="AlphaFoldDB" id="A0A517SS01"/>
<reference evidence="2 3" key="1">
    <citation type="submission" date="2019-02" db="EMBL/GenBank/DDBJ databases">
        <title>Deep-cultivation of Planctomycetes and their phenomic and genomic characterization uncovers novel biology.</title>
        <authorList>
            <person name="Wiegand S."/>
            <person name="Jogler M."/>
            <person name="Boedeker C."/>
            <person name="Pinto D."/>
            <person name="Vollmers J."/>
            <person name="Rivas-Marin E."/>
            <person name="Kohn T."/>
            <person name="Peeters S.H."/>
            <person name="Heuer A."/>
            <person name="Rast P."/>
            <person name="Oberbeckmann S."/>
            <person name="Bunk B."/>
            <person name="Jeske O."/>
            <person name="Meyerdierks A."/>
            <person name="Storesund J.E."/>
            <person name="Kallscheuer N."/>
            <person name="Luecker S."/>
            <person name="Lage O.M."/>
            <person name="Pohl T."/>
            <person name="Merkel B.J."/>
            <person name="Hornburger P."/>
            <person name="Mueller R.-W."/>
            <person name="Bruemmer F."/>
            <person name="Labrenz M."/>
            <person name="Spormann A.M."/>
            <person name="Op den Camp H."/>
            <person name="Overmann J."/>
            <person name="Amann R."/>
            <person name="Jetten M.S.M."/>
            <person name="Mascher T."/>
            <person name="Medema M.H."/>
            <person name="Devos D.P."/>
            <person name="Kaster A.-K."/>
            <person name="Ovreas L."/>
            <person name="Rohde M."/>
            <person name="Galperin M.Y."/>
            <person name="Jogler C."/>
        </authorList>
    </citation>
    <scope>NUCLEOTIDE SEQUENCE [LARGE SCALE GENOMIC DNA]</scope>
    <source>
        <strain evidence="2 3">SV_7m_r</strain>
    </source>
</reference>
<sequence>MKTCPALPLLICLLIPLVGLTGGCSVQRASIHRAHQAFYDGDFSRAKSHLQAIGDRSRPDRHSTALDLAMVELTSGNAAAAEKRLRELRDHFDQHSLPAPIDNTLSLTTDDLARAYRINDYETVLLRSMLAICSLANDGVDAPAYCLQATRAQDTLWPVDEDIQAEINQASASMNLTDQEDVPESGDLVDDQEPRPDQELAEQQQVEQEAAERALQAWRSGPKVALPAYLRGTMREATHMDYSDAAQAFRLVNYIQPSFIAANHDIARAEQGVHSKRGHGVLCVIALVGPGPRLVETQAPTTTASLQIASMILQSSQGDVQIPNLASVRVPTVEIPHSDVMCIGVSALSPATRSTSPVQLVNHANQEQAVTHQLATHEQILGVTETLTDVGALAFAKSEAEMPWTVARAVARRVTKEAAVHTTTKMMGLDGTQANLAHAMLSTAWSASERTDTRCWGLLPREFQALRSELPVGQNVVELAPVDQAGNVIGDPVQQTVTIRDGETQFLIVTAPQQILSVVSTSDDRSGP</sequence>
<accession>A0A517SS01</accession>
<dbReference type="EMBL" id="CP036272">
    <property type="protein sequence ID" value="QDT58896.1"/>
    <property type="molecule type" value="Genomic_DNA"/>
</dbReference>
<dbReference type="PROSITE" id="PS51257">
    <property type="entry name" value="PROKAR_LIPOPROTEIN"/>
    <property type="match status" value="1"/>
</dbReference>
<evidence type="ECO:0000313" key="3">
    <source>
        <dbReference type="Proteomes" id="UP000315003"/>
    </source>
</evidence>
<dbReference type="OrthoDB" id="9769023at2"/>
<evidence type="ECO:0000256" key="1">
    <source>
        <dbReference type="SAM" id="MobiDB-lite"/>
    </source>
</evidence>
<feature type="compositionally biased region" description="Acidic residues" evidence="1">
    <location>
        <begin position="178"/>
        <end position="191"/>
    </location>
</feature>
<dbReference type="RefSeq" id="WP_145270395.1">
    <property type="nucleotide sequence ID" value="NZ_CP036272.1"/>
</dbReference>
<gene>
    <name evidence="2" type="ORF">SV7mr_13980</name>
</gene>
<keyword evidence="3" id="KW-1185">Reference proteome</keyword>
<organism evidence="2 3">
    <name type="scientific">Stieleria bergensis</name>
    <dbReference type="NCBI Taxonomy" id="2528025"/>
    <lineage>
        <taxon>Bacteria</taxon>
        <taxon>Pseudomonadati</taxon>
        <taxon>Planctomycetota</taxon>
        <taxon>Planctomycetia</taxon>
        <taxon>Pirellulales</taxon>
        <taxon>Pirellulaceae</taxon>
        <taxon>Stieleria</taxon>
    </lineage>
</organism>
<evidence type="ECO:0000313" key="2">
    <source>
        <dbReference type="EMBL" id="QDT58896.1"/>
    </source>
</evidence>
<dbReference type="Proteomes" id="UP000315003">
    <property type="component" value="Chromosome"/>
</dbReference>
<feature type="compositionally biased region" description="Low complexity" evidence="1">
    <location>
        <begin position="201"/>
        <end position="210"/>
    </location>
</feature>
<feature type="region of interest" description="Disordered" evidence="1">
    <location>
        <begin position="171"/>
        <end position="210"/>
    </location>
</feature>
<protein>
    <submittedName>
        <fullName evidence="2">Uncharacterized protein</fullName>
    </submittedName>
</protein>
<name>A0A517SS01_9BACT</name>